<name>A0A0R2XCJ1_9BACT</name>
<dbReference type="EMBL" id="LIDM01000170">
    <property type="protein sequence ID" value="KRP32115.1"/>
    <property type="molecule type" value="Genomic_DNA"/>
</dbReference>
<dbReference type="NCBIfam" id="TIGR04073">
    <property type="entry name" value="exo_TIGR04073"/>
    <property type="match status" value="1"/>
</dbReference>
<proteinExistence type="predicted"/>
<gene>
    <name evidence="1" type="ORF">ABS32_04845</name>
</gene>
<accession>A0A0R2XCJ1</accession>
<dbReference type="Proteomes" id="UP000051557">
    <property type="component" value="Unassembled WGS sequence"/>
</dbReference>
<dbReference type="InterPro" id="IPR023824">
    <property type="entry name" value="CHP04073_exosortase-affil"/>
</dbReference>
<evidence type="ECO:0000313" key="2">
    <source>
        <dbReference type="Proteomes" id="UP000051557"/>
    </source>
</evidence>
<sequence>MNKFLQVGLLLGFLPAVGLADLRLPPKPTMMEKLGRGIANVTLSVSELFDSPYVATQEGGGTYGDTFGFTQGVSRMIMDTAMGTVEIATFFIPTKSMKMPAHDTGQVEPYPPADLKDNWY</sequence>
<comment type="caution">
    <text evidence="1">The sequence shown here is derived from an EMBL/GenBank/DDBJ whole genome shotgun (WGS) entry which is preliminary data.</text>
</comment>
<organism evidence="1 2">
    <name type="scientific">Verrucomicrobia subdivision 6 bacterium BACL9 MAG-120820-bin42</name>
    <dbReference type="NCBI Taxonomy" id="1655634"/>
    <lineage>
        <taxon>Bacteria</taxon>
        <taxon>Pseudomonadati</taxon>
        <taxon>Verrucomicrobiota</taxon>
        <taxon>Verrucomicrobiia</taxon>
        <taxon>Verrucomicrobiales</taxon>
        <taxon>Verrucomicrobia subdivision 6</taxon>
    </lineage>
</organism>
<evidence type="ECO:0000313" key="1">
    <source>
        <dbReference type="EMBL" id="KRP32115.1"/>
    </source>
</evidence>
<evidence type="ECO:0008006" key="3">
    <source>
        <dbReference type="Google" id="ProtNLM"/>
    </source>
</evidence>
<dbReference type="AlphaFoldDB" id="A0A0R2XCJ1"/>
<reference evidence="1 2" key="1">
    <citation type="submission" date="2015-10" db="EMBL/GenBank/DDBJ databases">
        <title>Metagenome-Assembled Genomes uncover a global brackish microbiome.</title>
        <authorList>
            <person name="Hugerth L.W."/>
            <person name="Larsson J."/>
            <person name="Alneberg J."/>
            <person name="Lindh M.V."/>
            <person name="Legrand C."/>
            <person name="Pinhassi J."/>
            <person name="Andersson A.F."/>
        </authorList>
    </citation>
    <scope>NUCLEOTIDE SEQUENCE [LARGE SCALE GENOMIC DNA]</scope>
    <source>
        <strain evidence="1">BACL9 MAG-120820-bin42</strain>
    </source>
</reference>
<protein>
    <recommendedName>
        <fullName evidence="3">Exosortase system-associated protein, TIGR04073 family</fullName>
    </recommendedName>
</protein>